<accession>A0A2I6UGI8</accession>
<feature type="region of interest" description="Disordered" evidence="1">
    <location>
        <begin position="1091"/>
        <end position="1114"/>
    </location>
</feature>
<dbReference type="InterPro" id="IPR011004">
    <property type="entry name" value="Trimer_LpxA-like_sf"/>
</dbReference>
<name>A0A2I6UGI8_9CAUD</name>
<feature type="compositionally biased region" description="Polar residues" evidence="1">
    <location>
        <begin position="1096"/>
        <end position="1114"/>
    </location>
</feature>
<reference evidence="2" key="1">
    <citation type="submission" date="2017-07" db="EMBL/GenBank/DDBJ databases">
        <title>Characterization of ecologically diverse viruses infecting co-occurring strains of cosmopolitan hyperhalophilic Bacteroidetes.</title>
        <authorList>
            <person name="Villamor J."/>
            <person name="Ramos-Barbero M.D."/>
            <person name="Gonzalez-Torres P."/>
            <person name="Gabaldon T."/>
            <person name="Rollesso-Mora R."/>
            <person name="Meseguer I."/>
            <person name="Martinez-Garcia M."/>
            <person name="Santos F."/>
            <person name="Anton J."/>
        </authorList>
    </citation>
    <scope>NUCLEOTIDE SEQUENCE [LARGE SCALE GENOMIC DNA]</scope>
</reference>
<dbReference type="Proteomes" id="UP000260160">
    <property type="component" value="Segment"/>
</dbReference>
<dbReference type="EMBL" id="MF580958">
    <property type="protein sequence ID" value="AUO79071.1"/>
    <property type="molecule type" value="Genomic_DNA"/>
</dbReference>
<proteinExistence type="predicted"/>
<evidence type="ECO:0000256" key="1">
    <source>
        <dbReference type="SAM" id="MobiDB-lite"/>
    </source>
</evidence>
<feature type="region of interest" description="Disordered" evidence="1">
    <location>
        <begin position="720"/>
        <end position="745"/>
    </location>
</feature>
<evidence type="ECO:0000313" key="2">
    <source>
        <dbReference type="EMBL" id="AUO79071.1"/>
    </source>
</evidence>
<sequence>MAYGTKYRIEWNSRSGGARVDLQQQNYSGGVSALQAAEEPLTVTWGSAGGDDLTGPLLVSDAELGVVGDAQGEQLEELFDSGDREWRLRFEVDRGSGLELEWMGYVATDLWGAHPKIDGERISVEAIDGLALLENEDAYVSGSGAYVASDVVEEVLRGLVHDLPANTSMAWDSYDLDLAGPTHSPLDQITIPDTAYQEITEEGRVEGVLSAETQLAGLCERFGLQLFQAGGEWWLRQRGQISDGSALQTWTMPTSADRFGTSTDLDVRADLPDQLDSERPQSRVQRLRQLQSKYTYDELGELVQNGSFEEPSGNGSTDAWDAVSGSPSAVQYDNTTLEDNGTQENTYVAELEDMSGTFEGEEIAQDVDANLFNPGGRGALKFAWKVRQIDVEDSRQELFTRFSLGNYYVQGGVLSVAGAVDAAERGTIALDEQVPGTEPGAVVIPTGGYLFGPNSTDRAKVEVLSPVRVGDTSILAKIPQDLPGTILAYYKWTTETNSYDPGANFPTRNFRGFRGGVGQGPHGSSMNDQELVVPVEAPDGTVLVDKQLRVAFRTEGATTQIDDVSVELALEGEAVDETRYTSLDEQFGRSVTLQHRVGSGPTTGHPRGLSDSDSALLGDWKASIYDGGSRSGLGLEELTTRRWMRQQRSTLDRRTRQVVFQEGERVLPYHVLNEGGTTYTVTHMSRTWGSGNSNAGTIELTELRDDGVAGLVQAYVMESSGGGSGGSSGSTVVQQDGGGGVTSYQNLTAKPSGLLSTEGDSDDFSGTTTLLGGAGIDVQSDGQTVAVDDTVVRTSRTLTGGDGVQALGDLTQDRTVAVDDTVARDEDTERLAQAIVQTEAQIDALDAVTVRRSRTVTAQGTPNRVEVEASTVDGALDKDLEIQFTAPQDLHEDAEFTAKSLQLDTTNTPSAGQIALGAQADAASEAVRADRALTGGAGVQALGDLTQDRTVAVDETVARTDRDERFNQNVAVSGNLYVEGEETIVDTTTLQASDNLLFLNAGEEGVGITKGYAGLEADRGTEEPVLVAFQESTDTGRVGVRYRTLAYSSLSGSFQLHEEVVGQSSGAEGLVWKDSGNDLSIKGRTGTFSAGEAIEGQTSGATATLDSTSTVDQTQALATREDAPHDGGVPFWNPGANRFDTTSSLEWTGSALETTGDVLHPQYTPELEKWAILANGSADFRSIYADELRVDRFIAEVEEALAGEDFLTKSFAKLDEDWTVPQAGSSAKITLQNLPGLAGSAVFEEGDTVRLRYVDRSGGGLTVADVWIEVTKPTGFDASGETQTWSATVLDAGGVAGEQVGAGSVALDYGKSGDHLIERSVLGGTFDRILRWEDTTGDGVPDTFETINHRGDLSNVPEAKASGPGVYSSQARFDQNAIIGHLEAATSDSTSGSYLKFTQDEGLEVVVAGGENVGTRLDEIQSDLALIAQRVTQEASSRAGLEITASETEAEVRAQAAVIGDDSKFSASTLSLFASQTESTFEASVQFEDNKNDVNNRASISLLAGESGSQAILAGENIILDGNTVVDGTFTVEGDTVTLDGNTTVNSNFTVTGDTVTLNGNTTVNSNFQVTGSRVQLDSNTVVDGTFTVEGDTVTLDGNTTVNANFTVTGDTVTLDGNTTVNSNFQVTGSRVQLDSNTVVDGTFTVEGDTVTLDGNTTVNSNFTVTGDTVTLDGNTTVNSNFQVTGSRVQLDSNTVVDGTFTVEGDTVTLDGNTTVNANFTVTGDTVTLNGSTTIDGSFEITDSNFAEDVGDTSALSEASLSAQASANESNIELLAKKLTQESEARAGLELTASETEARFQADVAFEGSTASVSLVANADGSSARLAGDSITLDGNTIITGSLTMDNTNDPNGEITNSAGDFRVDENGFDIEAAGEFFTLENAYTITKNGTTQAAMWCTTPNSPDVFYLESKDENAIRVNSEKRLDLSGDRIRFISLNGTVRVEDIDGTAANGVVFGSPAVFGDPTDSELKTAMDGDDLILYTYQNSVGQIELAYARTDGNGDIDTRGQIT</sequence>
<protein>
    <submittedName>
        <fullName evidence="2">Structural protein</fullName>
    </submittedName>
</protein>
<organism evidence="2">
    <name type="scientific">Salinibacter phage M8CR30-4</name>
    <dbReference type="NCBI Taxonomy" id="2041856"/>
    <lineage>
        <taxon>Viruses</taxon>
        <taxon>Duplodnaviria</taxon>
        <taxon>Heunggongvirae</taxon>
        <taxon>Uroviricota</taxon>
        <taxon>Caudoviricetes</taxon>
        <taxon>Holosalinivirus</taxon>
        <taxon>Holosalinivirus M8CR302</taxon>
    </lineage>
</organism>
<dbReference type="Gene3D" id="2.160.10.10">
    <property type="entry name" value="Hexapeptide repeat proteins"/>
    <property type="match status" value="1"/>
</dbReference>
<dbReference type="SUPFAM" id="SSF51161">
    <property type="entry name" value="Trimeric LpxA-like enzymes"/>
    <property type="match status" value="2"/>
</dbReference>